<accession>A0A1J5S2I1</accession>
<dbReference type="AlphaFoldDB" id="A0A1J5S2I1"/>
<protein>
    <submittedName>
        <fullName evidence="1">Uncharacterized protein</fullName>
    </submittedName>
</protein>
<comment type="caution">
    <text evidence="1">The sequence shown here is derived from an EMBL/GenBank/DDBJ whole genome shotgun (WGS) entry which is preliminary data.</text>
</comment>
<sequence length="114" mass="12454">MPPKTNPLKLNPLQLRTLTLLQEMARHPELSTRNADSGEVFIANIPQPHGNHFHIGRRVVMAADATGLANQAVWVALERKGLIKQSFPFALTLTADALAYDTGLADVILHGSDH</sequence>
<dbReference type="EMBL" id="MLJW01000119">
    <property type="protein sequence ID" value="OIQ98444.1"/>
    <property type="molecule type" value="Genomic_DNA"/>
</dbReference>
<gene>
    <name evidence="1" type="ORF">GALL_195700</name>
</gene>
<organism evidence="1">
    <name type="scientific">mine drainage metagenome</name>
    <dbReference type="NCBI Taxonomy" id="410659"/>
    <lineage>
        <taxon>unclassified sequences</taxon>
        <taxon>metagenomes</taxon>
        <taxon>ecological metagenomes</taxon>
    </lineage>
</organism>
<proteinExistence type="predicted"/>
<reference evidence="1" key="1">
    <citation type="submission" date="2016-10" db="EMBL/GenBank/DDBJ databases">
        <title>Sequence of Gallionella enrichment culture.</title>
        <authorList>
            <person name="Poehlein A."/>
            <person name="Muehling M."/>
            <person name="Daniel R."/>
        </authorList>
    </citation>
    <scope>NUCLEOTIDE SEQUENCE</scope>
</reference>
<evidence type="ECO:0000313" key="1">
    <source>
        <dbReference type="EMBL" id="OIQ98444.1"/>
    </source>
</evidence>
<name>A0A1J5S2I1_9ZZZZ</name>